<keyword evidence="6 12" id="KW-0812">Transmembrane</keyword>
<evidence type="ECO:0000256" key="6">
    <source>
        <dbReference type="ARBA" id="ARBA00022692"/>
    </source>
</evidence>
<gene>
    <name evidence="13" type="ORF">SI8410_13017435</name>
</gene>
<dbReference type="OrthoDB" id="19039at2759"/>
<dbReference type="EMBL" id="LR746276">
    <property type="protein sequence ID" value="CAA7406757.1"/>
    <property type="molecule type" value="Genomic_DNA"/>
</dbReference>
<name>A0A7I8L9M3_SPIIN</name>
<evidence type="ECO:0000256" key="10">
    <source>
        <dbReference type="ARBA" id="ARBA00044721"/>
    </source>
</evidence>
<reference evidence="13" key="1">
    <citation type="submission" date="2020-02" db="EMBL/GenBank/DDBJ databases">
        <authorList>
            <person name="Scholz U."/>
            <person name="Mascher M."/>
            <person name="Fiebig A."/>
        </authorList>
    </citation>
    <scope>NUCLEOTIDE SEQUENCE</scope>
</reference>
<evidence type="ECO:0000313" key="13">
    <source>
        <dbReference type="EMBL" id="CAA7406757.1"/>
    </source>
</evidence>
<organism evidence="13 14">
    <name type="scientific">Spirodela intermedia</name>
    <name type="common">Intermediate duckweed</name>
    <dbReference type="NCBI Taxonomy" id="51605"/>
    <lineage>
        <taxon>Eukaryota</taxon>
        <taxon>Viridiplantae</taxon>
        <taxon>Streptophyta</taxon>
        <taxon>Embryophyta</taxon>
        <taxon>Tracheophyta</taxon>
        <taxon>Spermatophyta</taxon>
        <taxon>Magnoliopsida</taxon>
        <taxon>Liliopsida</taxon>
        <taxon>Araceae</taxon>
        <taxon>Lemnoideae</taxon>
        <taxon>Spirodela</taxon>
    </lineage>
</organism>
<dbReference type="PANTHER" id="PTHR22760">
    <property type="entry name" value="GLYCOSYLTRANSFERASE"/>
    <property type="match status" value="1"/>
</dbReference>
<dbReference type="GO" id="GO:0005789">
    <property type="term" value="C:endoplasmic reticulum membrane"/>
    <property type="evidence" value="ECO:0007669"/>
    <property type="project" value="UniProtKB-SubCell"/>
</dbReference>
<dbReference type="Pfam" id="PF03901">
    <property type="entry name" value="Glyco_transf_22"/>
    <property type="match status" value="1"/>
</dbReference>
<feature type="transmembrane region" description="Helical" evidence="12">
    <location>
        <begin position="22"/>
        <end position="41"/>
    </location>
</feature>
<evidence type="ECO:0000256" key="5">
    <source>
        <dbReference type="ARBA" id="ARBA00022679"/>
    </source>
</evidence>
<comment type="similarity">
    <text evidence="3 12">Belongs to the glycosyltransferase 22 family.</text>
</comment>
<dbReference type="Proteomes" id="UP000663760">
    <property type="component" value="Chromosome 13"/>
</dbReference>
<evidence type="ECO:0000256" key="1">
    <source>
        <dbReference type="ARBA" id="ARBA00004477"/>
    </source>
</evidence>
<dbReference type="GO" id="GO:0052917">
    <property type="term" value="F:dol-P-Man:Man(7)GlcNAc(2)-PP-Dol alpha-1,6-mannosyltransferase activity"/>
    <property type="evidence" value="ECO:0007669"/>
    <property type="project" value="UniProtKB-EC"/>
</dbReference>
<dbReference type="EC" id="2.4.1.-" evidence="12"/>
<feature type="transmembrane region" description="Helical" evidence="12">
    <location>
        <begin position="162"/>
        <end position="181"/>
    </location>
</feature>
<keyword evidence="5" id="KW-0808">Transferase</keyword>
<feature type="transmembrane region" description="Helical" evidence="12">
    <location>
        <begin position="108"/>
        <end position="125"/>
    </location>
</feature>
<dbReference type="PANTHER" id="PTHR22760:SF1">
    <property type="entry name" value="DOL-P-MAN:MAN(7)GLCNAC(2)-PP-DOL ALPHA-1,6-MANNOSYLTRANSFERASE"/>
    <property type="match status" value="1"/>
</dbReference>
<accession>A0A7I8L9M3</accession>
<evidence type="ECO:0000256" key="11">
    <source>
        <dbReference type="ARBA" id="ARBA00048899"/>
    </source>
</evidence>
<dbReference type="GO" id="GO:0006487">
    <property type="term" value="P:protein N-linked glycosylation"/>
    <property type="evidence" value="ECO:0007669"/>
    <property type="project" value="TreeGrafter"/>
</dbReference>
<dbReference type="AlphaFoldDB" id="A0A7I8L9M3"/>
<feature type="transmembrane region" description="Helical" evidence="12">
    <location>
        <begin position="79"/>
        <end position="101"/>
    </location>
</feature>
<keyword evidence="8 12" id="KW-1133">Transmembrane helix</keyword>
<proteinExistence type="inferred from homology"/>
<evidence type="ECO:0000256" key="2">
    <source>
        <dbReference type="ARBA" id="ARBA00004922"/>
    </source>
</evidence>
<feature type="transmembrane region" description="Helical" evidence="12">
    <location>
        <begin position="300"/>
        <end position="318"/>
    </location>
</feature>
<keyword evidence="9 12" id="KW-0472">Membrane</keyword>
<evidence type="ECO:0000256" key="7">
    <source>
        <dbReference type="ARBA" id="ARBA00022824"/>
    </source>
</evidence>
<evidence type="ECO:0000256" key="3">
    <source>
        <dbReference type="ARBA" id="ARBA00007063"/>
    </source>
</evidence>
<evidence type="ECO:0000256" key="8">
    <source>
        <dbReference type="ARBA" id="ARBA00022989"/>
    </source>
</evidence>
<comment type="pathway">
    <text evidence="2">Protein modification; protein glycosylation.</text>
</comment>
<evidence type="ECO:0000256" key="9">
    <source>
        <dbReference type="ARBA" id="ARBA00023136"/>
    </source>
</evidence>
<feature type="transmembrane region" description="Helical" evidence="12">
    <location>
        <begin position="271"/>
        <end position="293"/>
    </location>
</feature>
<sequence>MATSAADASTSTRSSSKFLQQFGWDLLLGSVAAFYVFMVPYTKVEESFNVQAIHDMIYHRHHLMKYDHFEFPGVVSRTFVGALVVSLLTLPVALLMQLLLLPKLYALIAARLVLGSILLSTLRFFRLQVRRKFGNVVEGFFAVLTAVQFHFLYYCTRPLPNVLALSLVNLAYAFWLEGSFLATLRCLTFAVLVFRCDMLLLLGPIGLGLLLRQSISFMESVKCCISTAILCIGLTLVVDSIMWRKIVWPELEVFWFNTILNRSHEWGTHSFHWYFTSALPRSLLVAYPLCLLGVLLDRRIWPYFFPVFSFVILYSKLAHKELRFIFSAIPIFNLCAAIAASRLYNNRKKGMWRWLYIAMLGSFLVSLGFSVLIFMASFNNYPSANALKALHHIGQNLNDTSDKWVHIDSFAAINGISRFCENNSPWRYSKEEGISLSEYQHRNFTFLLSEHTTIEGYTCLFVEYGFAGIKYRIGFPPIELYKKPKLFVHGRVDSHQTSLTDWPGCS</sequence>
<protein>
    <recommendedName>
        <fullName evidence="12">Mannosyltransferase</fullName>
        <ecNumber evidence="12">2.4.1.-</ecNumber>
    </recommendedName>
</protein>
<comment type="subcellular location">
    <subcellularLocation>
        <location evidence="1 12">Endoplasmic reticulum membrane</location>
        <topology evidence="1 12">Multi-pass membrane protein</topology>
    </subcellularLocation>
</comment>
<keyword evidence="7 12" id="KW-0256">Endoplasmic reticulum</keyword>
<keyword evidence="14" id="KW-1185">Reference proteome</keyword>
<feature type="transmembrane region" description="Helical" evidence="12">
    <location>
        <begin position="356"/>
        <end position="378"/>
    </location>
</feature>
<keyword evidence="4 12" id="KW-0328">Glycosyltransferase</keyword>
<comment type="catalytic activity">
    <reaction evidence="11">
        <text>an alpha-D-Man-(1-&gt;2)-alpha-D-Man-(1-&gt;2)-alpha-D-Man-(1-&gt;3)-[alpha-D-Man-(1-&gt;2)-alpha-D-Man-(1-&gt;3)-alpha-D-Man-(1-&gt;6)]-beta-D-Man-(1-&gt;4)-beta-D-GlcNAc-(1-&gt;4)-alpha-D-GlcNAc-diphospho-di-trans,poly-cis-dolichol + a di-trans,poly-cis-dolichyl beta-D-mannosyl phosphate = an alpha-D-Man-(1-&gt;2)-alpha-D-Man-(1-&gt;2)-alpha-D-Man-(1-&gt;3)-[alpha-D-Man-(1-&gt;2)-alpha-D-Man-(1-&gt;3)-[alpha-D-Man-(1-&gt;6)]-alpha-D-Man-(1-&gt;6)]-beta-D-Man-(1-&gt;4)-beta-D-GlcNAc-(1-&gt;4)-alpha-D-GlcNAc-diphospho-di-trans,poly-cis-dolichol + a di-trans,poly-cis-dolichyl phosphate + H(+)</text>
        <dbReference type="Rhea" id="RHEA:29535"/>
        <dbReference type="Rhea" id="RHEA-COMP:19498"/>
        <dbReference type="Rhea" id="RHEA-COMP:19501"/>
        <dbReference type="Rhea" id="RHEA-COMP:19518"/>
        <dbReference type="Rhea" id="RHEA-COMP:19519"/>
        <dbReference type="ChEBI" id="CHEBI:15378"/>
        <dbReference type="ChEBI" id="CHEBI:57683"/>
        <dbReference type="ChEBI" id="CHEBI:58211"/>
        <dbReference type="ChEBI" id="CHEBI:132517"/>
        <dbReference type="ChEBI" id="CHEBI:132519"/>
        <dbReference type="EC" id="2.4.1.260"/>
    </reaction>
    <physiologicalReaction direction="left-to-right" evidence="11">
        <dbReference type="Rhea" id="RHEA:29536"/>
    </physiologicalReaction>
</comment>
<feature type="transmembrane region" description="Helical" evidence="12">
    <location>
        <begin position="324"/>
        <end position="344"/>
    </location>
</feature>
<dbReference type="InterPro" id="IPR005599">
    <property type="entry name" value="GPI_mannosylTrfase"/>
</dbReference>
<evidence type="ECO:0000313" key="14">
    <source>
        <dbReference type="Proteomes" id="UP000663760"/>
    </source>
</evidence>
<feature type="transmembrane region" description="Helical" evidence="12">
    <location>
        <begin position="187"/>
        <end position="211"/>
    </location>
</feature>
<evidence type="ECO:0000256" key="4">
    <source>
        <dbReference type="ARBA" id="ARBA00022676"/>
    </source>
</evidence>
<evidence type="ECO:0000256" key="12">
    <source>
        <dbReference type="RuleBase" id="RU363075"/>
    </source>
</evidence>
<comment type="function">
    <text evidence="10">Mannosyltransferase that operates in the biosynthetic pathway of dolichol-linked oligosaccharides, the glycan precursors employed in protein asparagine (N)-glycosylation. The assembly of dolichol-linked oligosaccharides begins on the cytosolic side of the endoplasmic reticulum membrane and finishes in its lumen. The sequential addition of sugars to dolichol pyrophosphate produces dolichol-linked oligosaccharides containing fourteen sugars, including two GlcNAcs, nine mannoses and three glucoses. Once assembled, the oligosaccharide is transferred from the lipid to nascent proteins by oligosaccharyltransferases. In the lumen of the endoplasmic reticulum, adds the eighth mannose residue in an alpha-1,6 linkage onto Man(7)GlcNAc(2)-PP-dolichol to produce Man(8)GlcNAc(2)-PP-dolichol.</text>
</comment>
<feature type="transmembrane region" description="Helical" evidence="12">
    <location>
        <begin position="223"/>
        <end position="243"/>
    </location>
</feature>